<proteinExistence type="predicted"/>
<dbReference type="EMBL" id="BNEB01000005">
    <property type="protein sequence ID" value="GHI63191.1"/>
    <property type="molecule type" value="Genomic_DNA"/>
</dbReference>
<comment type="caution">
    <text evidence="2">The sequence shown here is derived from an EMBL/GenBank/DDBJ whole genome shotgun (WGS) entry which is preliminary data.</text>
</comment>
<accession>A0ABQ3S4Z5</accession>
<keyword evidence="3" id="KW-1185">Reference proteome</keyword>
<evidence type="ECO:0000313" key="2">
    <source>
        <dbReference type="EMBL" id="GHI63191.1"/>
    </source>
</evidence>
<gene>
    <name evidence="2" type="ORF">Saso_48410</name>
</gene>
<sequence>MIEDSLVYPIAQLVLCIRSSTEPVPKQAGQLMRSAGKFSVPAVAAAVLLTVSGCSKDEPAAQQASPSGLAHYTAAPGTAAATPSPTKTSPAPCVKTRGMSVAQLTDYLKELRSGSGEYKSKGLTLDSSGLNFTPEAIRRPCEAVTVKLARYWVDIKKTREGTAVTPDRYEYDYSLIGFTSYKAGPQDGRVPDSAPPSGNGCQGTISVAYLGEDVPLSALPSNLELNGTTAPVPVDVDGDGVLSAIYVSPVDVESC</sequence>
<name>A0ABQ3S4Z5_9ACTN</name>
<feature type="region of interest" description="Disordered" evidence="1">
    <location>
        <begin position="75"/>
        <end position="94"/>
    </location>
</feature>
<evidence type="ECO:0000256" key="1">
    <source>
        <dbReference type="SAM" id="MobiDB-lite"/>
    </source>
</evidence>
<evidence type="ECO:0008006" key="4">
    <source>
        <dbReference type="Google" id="ProtNLM"/>
    </source>
</evidence>
<organism evidence="2 3">
    <name type="scientific">Streptomyces asoensis</name>
    <dbReference type="NCBI Taxonomy" id="249586"/>
    <lineage>
        <taxon>Bacteria</taxon>
        <taxon>Bacillati</taxon>
        <taxon>Actinomycetota</taxon>
        <taxon>Actinomycetes</taxon>
        <taxon>Kitasatosporales</taxon>
        <taxon>Streptomycetaceae</taxon>
        <taxon>Streptomyces</taxon>
    </lineage>
</organism>
<feature type="compositionally biased region" description="Low complexity" evidence="1">
    <location>
        <begin position="75"/>
        <end position="92"/>
    </location>
</feature>
<evidence type="ECO:0000313" key="3">
    <source>
        <dbReference type="Proteomes" id="UP000649259"/>
    </source>
</evidence>
<reference evidence="3" key="1">
    <citation type="submission" date="2023-07" db="EMBL/GenBank/DDBJ databases">
        <title>Whole genome shotgun sequence of Streptomyces cacaoi subsp. asoensis NBRC 13813.</title>
        <authorList>
            <person name="Komaki H."/>
            <person name="Tamura T."/>
        </authorList>
    </citation>
    <scope>NUCLEOTIDE SEQUENCE [LARGE SCALE GENOMIC DNA]</scope>
    <source>
        <strain evidence="3">NBRC 13813</strain>
    </source>
</reference>
<dbReference type="Proteomes" id="UP000649259">
    <property type="component" value="Unassembled WGS sequence"/>
</dbReference>
<protein>
    <recommendedName>
        <fullName evidence="4">Lipoprotein</fullName>
    </recommendedName>
</protein>